<dbReference type="GO" id="GO:0060271">
    <property type="term" value="P:cilium assembly"/>
    <property type="evidence" value="ECO:0007669"/>
    <property type="project" value="TreeGrafter"/>
</dbReference>
<dbReference type="PANTHER" id="PTHR21074">
    <property type="entry name" value="IQ AND UBIQUITIN-LIKE DOMAIN-CONTAINING PROTEIN"/>
    <property type="match status" value="1"/>
</dbReference>
<dbReference type="InterPro" id="IPR003961">
    <property type="entry name" value="FN3_dom"/>
</dbReference>
<dbReference type="InterPro" id="IPR013783">
    <property type="entry name" value="Ig-like_fold"/>
</dbReference>
<dbReference type="SUPFAM" id="SSF49265">
    <property type="entry name" value="Fibronectin type III"/>
    <property type="match status" value="2"/>
</dbReference>
<name>A0A1X7SYZ4_AMPQE</name>
<evidence type="ECO:0000259" key="1">
    <source>
        <dbReference type="PROSITE" id="PS50853"/>
    </source>
</evidence>
<dbReference type="GO" id="GO:0001669">
    <property type="term" value="C:acrosomal vesicle"/>
    <property type="evidence" value="ECO:0007669"/>
    <property type="project" value="TreeGrafter"/>
</dbReference>
<dbReference type="CDD" id="cd00063">
    <property type="entry name" value="FN3"/>
    <property type="match status" value="4"/>
</dbReference>
<feature type="domain" description="Fibronectin type-III" evidence="1">
    <location>
        <begin position="799"/>
        <end position="889"/>
    </location>
</feature>
<dbReference type="Gene3D" id="2.60.40.10">
    <property type="entry name" value="Immunoglobulins"/>
    <property type="match status" value="4"/>
</dbReference>
<dbReference type="GO" id="GO:0031514">
    <property type="term" value="C:motile cilium"/>
    <property type="evidence" value="ECO:0007669"/>
    <property type="project" value="TreeGrafter"/>
</dbReference>
<accession>A0A1X7SYZ4</accession>
<dbReference type="InterPro" id="IPR036116">
    <property type="entry name" value="FN3_sf"/>
</dbReference>
<dbReference type="GO" id="GO:0030317">
    <property type="term" value="P:flagellated sperm motility"/>
    <property type="evidence" value="ECO:0007669"/>
    <property type="project" value="TreeGrafter"/>
</dbReference>
<evidence type="ECO:0000313" key="2">
    <source>
        <dbReference type="EnsemblMetazoa" id="Aqu2.1.07404_001"/>
    </source>
</evidence>
<dbReference type="Pfam" id="PF00041">
    <property type="entry name" value="fn3"/>
    <property type="match status" value="4"/>
</dbReference>
<dbReference type="EnsemblMetazoa" id="Aqu2.1.07404_001">
    <property type="protein sequence ID" value="Aqu2.1.07404_001"/>
    <property type="gene ID" value="Aqu2.1.07404"/>
</dbReference>
<dbReference type="PANTHER" id="PTHR21074:SF0">
    <property type="entry name" value="IQ AND UBIQUITIN-LIKE DOMAIN-CONTAINING PROTEIN"/>
    <property type="match status" value="1"/>
</dbReference>
<dbReference type="SMART" id="SM00060">
    <property type="entry name" value="FN3"/>
    <property type="match status" value="4"/>
</dbReference>
<reference evidence="2" key="1">
    <citation type="submission" date="2017-05" db="UniProtKB">
        <authorList>
            <consortium name="EnsemblMetazoa"/>
        </authorList>
    </citation>
    <scope>IDENTIFICATION</scope>
</reference>
<feature type="domain" description="Fibronectin type-III" evidence="1">
    <location>
        <begin position="425"/>
        <end position="514"/>
    </location>
</feature>
<proteinExistence type="predicted"/>
<feature type="domain" description="Fibronectin type-III" evidence="1">
    <location>
        <begin position="611"/>
        <end position="692"/>
    </location>
</feature>
<protein>
    <recommendedName>
        <fullName evidence="1">Fibronectin type-III domain-containing protein</fullName>
    </recommendedName>
</protein>
<sequence>LDNKAHAREDYTLYRAMLKTICKTEENYQDDSHIIFIILIIQESSLCYLIENIWAGQSAVSGEKDLFELILVRWNITEHWSPWNCILLTTDEARAHVKLDDPEKAYSSQFTDEIRQRHILARNYFPQIPGMMEEMSTKLKELPLPHPKERIIVLWEQLSKCRMYPVLLTIVFLLSVSEVISQCQPSSGIYLRHDGSCYPNGSYFWDDSVNAANEAISCVLPGTSLTTGQWVRVADPDDPVDCNSNSDSDPFRCTSVTSPATLNLYLAHGKLLAAQEGWYKCCLPTDCSDPNTNIIFANIFRFAEIESFTVADLPSDMTVYPQEYKLNCTKIGFNRYDISMSIGSAALASYTDCRHPSNNCGGTVINGAVENAVRYTVTVTWDGMTVSSGSGSQSTTGDQMYQCVVQVPDQPTRTRNVIVKVPATAPSSLTEVNKTTTTITVGWTALNLSDTDGFVVTVTSDTDTGQTVQVEGSSNNTITLNGLRGGTTYSITVRAYQQLLGPASTISVQALPVINSINWTLVSSITQLNNTQYHIDCLTTTDINPSTNVYWLVNGVMKSSSNYSSIDVPTYNNTLLVYPDPLGVSVNVTCIAMIGGVNYSQSVILHAPSGSPNNVRGFILNATSIKVNWIDSSETNGYVIEYTTGGVTRNVVSTSEDEIVLTDLSPMSTYTISVYSYIDLPSVNSTVIVLKFDVPSPVTSLSVSNVSTTGIRVNWTIPSSENYVTYYTISYTPSCPQLSSMNETVSVGPHQSTITYSYTLIGLYSGMNYTITVRAGNVLGGSELSRSTVQTEAIIPSGWPLSIKVLQVNSTANRFSWNKVNCSERNGLITGYTVIISNSSITYNLTSTERYIILNDLVFGSEYNISVAAVNSVGRGPFSDPIVVEIGIGM</sequence>
<dbReference type="eggNOG" id="KOG3510">
    <property type="taxonomic scope" value="Eukaryota"/>
</dbReference>
<dbReference type="PROSITE" id="PS50853">
    <property type="entry name" value="FN3"/>
    <property type="match status" value="4"/>
</dbReference>
<dbReference type="InParanoid" id="A0A1X7SYZ4"/>
<dbReference type="InterPro" id="IPR037695">
    <property type="entry name" value="IQUB"/>
</dbReference>
<dbReference type="AlphaFoldDB" id="A0A1X7SYZ4"/>
<organism evidence="2">
    <name type="scientific">Amphimedon queenslandica</name>
    <name type="common">Sponge</name>
    <dbReference type="NCBI Taxonomy" id="400682"/>
    <lineage>
        <taxon>Eukaryota</taxon>
        <taxon>Metazoa</taxon>
        <taxon>Porifera</taxon>
        <taxon>Demospongiae</taxon>
        <taxon>Heteroscleromorpha</taxon>
        <taxon>Haplosclerida</taxon>
        <taxon>Niphatidae</taxon>
        <taxon>Amphimedon</taxon>
    </lineage>
</organism>
<feature type="domain" description="Fibronectin type-III" evidence="1">
    <location>
        <begin position="694"/>
        <end position="798"/>
    </location>
</feature>
<dbReference type="OrthoDB" id="10265862at2759"/>